<dbReference type="SUPFAM" id="SSF48371">
    <property type="entry name" value="ARM repeat"/>
    <property type="match status" value="1"/>
</dbReference>
<dbReference type="FunFam" id="1.25.10.10:FF:000009">
    <property type="entry name" value="Importin subunit alpha"/>
    <property type="match status" value="1"/>
</dbReference>
<protein>
    <recommendedName>
        <fullName evidence="5">Importin subunit alpha</fullName>
    </recommendedName>
</protein>
<keyword evidence="2 5" id="KW-0813">Transport</keyword>
<dbReference type="GO" id="GO:0061608">
    <property type="term" value="F:nuclear import signal receptor activity"/>
    <property type="evidence" value="ECO:0007669"/>
    <property type="project" value="InterPro"/>
</dbReference>
<dbReference type="Pfam" id="PF00514">
    <property type="entry name" value="Arm"/>
    <property type="match status" value="6"/>
</dbReference>
<evidence type="ECO:0000256" key="3">
    <source>
        <dbReference type="ARBA" id="ARBA00022737"/>
    </source>
</evidence>
<sequence length="518" mass="58732">MKKEQDKNILKISSIENEIKKRRENIVSQRRSDFREESLMKKRKEKIYSVTNTSINNIINLNNQCTYNLCDLKEELLSDQISKKTRAATEIRKMLSVEKNPPIQEVINCNMLPIFIELLTYSESEDLQFEAAWILTNIASGTTEQTSEVVRCGAVPIFIKMIEHKNENLKEQSIWALGNIAGDSCKYRDMVLHEKILHSLLNQVNLTNKISFLRNATWTLSNLCRGKPGPENKYLKDILCGLTKLIFSEDNEILGDVCWALSYISDNSNKQIQSIIEAGIVQRIVELLMHKDIHVQTPALRTIGNIVTGDDIQTQLVINCSVLPCLLVLLNSPKKSIKKEACWTISNIAAGNSEQIQAIIDCKLFPTLIYILKNAEVDVKKEAAWALSNAASGGNPDHISYLVKQGCIKPMLDLLNSADNRLTQVLLEAIELILKAGKIKNKDSSTNEYVKIIEQVGGLEKLENLQHHKNNNIYEISLRILEKYFEAEDLHHDSDFMLESIQTSQTNQQIPNCAFTFS</sequence>
<reference evidence="6" key="1">
    <citation type="submission" date="2021-01" db="EMBL/GenBank/DDBJ databases">
        <authorList>
            <person name="Corre E."/>
            <person name="Pelletier E."/>
            <person name="Niang G."/>
            <person name="Scheremetjew M."/>
            <person name="Finn R."/>
            <person name="Kale V."/>
            <person name="Holt S."/>
            <person name="Cochrane G."/>
            <person name="Meng A."/>
            <person name="Brown T."/>
            <person name="Cohen L."/>
        </authorList>
    </citation>
    <scope>NUCLEOTIDE SEQUENCE</scope>
    <source>
        <strain evidence="6">CCAP979/52</strain>
    </source>
</reference>
<comment type="similarity">
    <text evidence="1 5">Belongs to the importin alpha family.</text>
</comment>
<dbReference type="InterPro" id="IPR016024">
    <property type="entry name" value="ARM-type_fold"/>
</dbReference>
<dbReference type="GO" id="GO:0005634">
    <property type="term" value="C:nucleus"/>
    <property type="evidence" value="ECO:0007669"/>
    <property type="project" value="UniProtKB-ARBA"/>
</dbReference>
<dbReference type="PANTHER" id="PTHR23316">
    <property type="entry name" value="IMPORTIN ALPHA"/>
    <property type="match status" value="1"/>
</dbReference>
<dbReference type="InterPro" id="IPR024931">
    <property type="entry name" value="Importin_alpha"/>
</dbReference>
<dbReference type="PIRSF" id="PIRSF005673">
    <property type="entry name" value="Importin_alpha"/>
    <property type="match status" value="1"/>
</dbReference>
<evidence type="ECO:0000313" key="6">
    <source>
        <dbReference type="EMBL" id="CAD8639575.1"/>
    </source>
</evidence>
<dbReference type="AlphaFoldDB" id="A0A7S0MHJ0"/>
<dbReference type="Pfam" id="PF16186">
    <property type="entry name" value="Arm_3"/>
    <property type="match status" value="1"/>
</dbReference>
<dbReference type="InterPro" id="IPR032413">
    <property type="entry name" value="Arm_3"/>
</dbReference>
<evidence type="ECO:0000256" key="1">
    <source>
        <dbReference type="ARBA" id="ARBA00010394"/>
    </source>
</evidence>
<dbReference type="SMART" id="SM00185">
    <property type="entry name" value="ARM"/>
    <property type="match status" value="8"/>
</dbReference>
<dbReference type="GO" id="GO:0006606">
    <property type="term" value="P:protein import into nucleus"/>
    <property type="evidence" value="ECO:0007669"/>
    <property type="project" value="InterPro"/>
</dbReference>
<organism evidence="6">
    <name type="scientific">Cryptomonas curvata</name>
    <dbReference type="NCBI Taxonomy" id="233186"/>
    <lineage>
        <taxon>Eukaryota</taxon>
        <taxon>Cryptophyceae</taxon>
        <taxon>Cryptomonadales</taxon>
        <taxon>Cryptomonadaceae</taxon>
        <taxon>Cryptomonas</taxon>
    </lineage>
</organism>
<evidence type="ECO:0000256" key="5">
    <source>
        <dbReference type="PIRNR" id="PIRNR005673"/>
    </source>
</evidence>
<evidence type="ECO:0000256" key="2">
    <source>
        <dbReference type="ARBA" id="ARBA00022448"/>
    </source>
</evidence>
<dbReference type="InterPro" id="IPR011989">
    <property type="entry name" value="ARM-like"/>
</dbReference>
<proteinExistence type="inferred from homology"/>
<accession>A0A7S0MHJ0</accession>
<dbReference type="GO" id="GO:0005737">
    <property type="term" value="C:cytoplasm"/>
    <property type="evidence" value="ECO:0007669"/>
    <property type="project" value="InterPro"/>
</dbReference>
<name>A0A7S0MHJ0_9CRYP</name>
<dbReference type="EMBL" id="HBEZ01031129">
    <property type="protein sequence ID" value="CAD8639575.1"/>
    <property type="molecule type" value="Transcribed_RNA"/>
</dbReference>
<evidence type="ECO:0000256" key="4">
    <source>
        <dbReference type="ARBA" id="ARBA00022927"/>
    </source>
</evidence>
<gene>
    <name evidence="6" type="ORF">CCUR1050_LOCUS17259</name>
</gene>
<dbReference type="InterPro" id="IPR000225">
    <property type="entry name" value="Armadillo"/>
</dbReference>
<keyword evidence="3" id="KW-0677">Repeat</keyword>
<dbReference type="Gene3D" id="1.25.10.10">
    <property type="entry name" value="Leucine-rich Repeat Variant"/>
    <property type="match status" value="1"/>
</dbReference>
<keyword evidence="4 5" id="KW-0653">Protein transport</keyword>